<accession>A0ABM5BKD6</accession>
<evidence type="ECO:0008006" key="4">
    <source>
        <dbReference type="Google" id="ProtNLM"/>
    </source>
</evidence>
<feature type="region of interest" description="Disordered" evidence="1">
    <location>
        <begin position="299"/>
        <end position="445"/>
    </location>
</feature>
<proteinExistence type="predicted"/>
<organism evidence="2 3">
    <name type="scientific">Vicugna pacos</name>
    <name type="common">Alpaca</name>
    <name type="synonym">Lama pacos</name>
    <dbReference type="NCBI Taxonomy" id="30538"/>
    <lineage>
        <taxon>Eukaryota</taxon>
        <taxon>Metazoa</taxon>
        <taxon>Chordata</taxon>
        <taxon>Craniata</taxon>
        <taxon>Vertebrata</taxon>
        <taxon>Euteleostomi</taxon>
        <taxon>Mammalia</taxon>
        <taxon>Eutheria</taxon>
        <taxon>Laurasiatheria</taxon>
        <taxon>Artiodactyla</taxon>
        <taxon>Tylopoda</taxon>
        <taxon>Camelidae</taxon>
        <taxon>Vicugna</taxon>
    </lineage>
</organism>
<keyword evidence="2" id="KW-1185">Reference proteome</keyword>
<feature type="compositionally biased region" description="Basic and acidic residues" evidence="1">
    <location>
        <begin position="359"/>
        <end position="374"/>
    </location>
</feature>
<dbReference type="RefSeq" id="XP_072796877.1">
    <property type="nucleotide sequence ID" value="XM_072940776.1"/>
</dbReference>
<feature type="compositionally biased region" description="Low complexity" evidence="1">
    <location>
        <begin position="316"/>
        <end position="331"/>
    </location>
</feature>
<dbReference type="Proteomes" id="UP001652581">
    <property type="component" value="Chromosome 17"/>
</dbReference>
<reference evidence="3" key="1">
    <citation type="submission" date="2025-08" db="UniProtKB">
        <authorList>
            <consortium name="RefSeq"/>
        </authorList>
    </citation>
    <scope>IDENTIFICATION</scope>
</reference>
<evidence type="ECO:0000313" key="3">
    <source>
        <dbReference type="RefSeq" id="XP_072796877.1"/>
    </source>
</evidence>
<feature type="region of interest" description="Disordered" evidence="1">
    <location>
        <begin position="192"/>
        <end position="238"/>
    </location>
</feature>
<dbReference type="GeneID" id="140686534"/>
<feature type="compositionally biased region" description="Pro residues" evidence="1">
    <location>
        <begin position="49"/>
        <end position="70"/>
    </location>
</feature>
<protein>
    <recommendedName>
        <fullName evidence="4">Basic proline-rich protein-like</fullName>
    </recommendedName>
</protein>
<feature type="compositionally biased region" description="Basic and acidic residues" evidence="1">
    <location>
        <begin position="211"/>
        <end position="221"/>
    </location>
</feature>
<gene>
    <name evidence="3" type="primary">LOC140686534</name>
</gene>
<feature type="compositionally biased region" description="Low complexity" evidence="1">
    <location>
        <begin position="343"/>
        <end position="355"/>
    </location>
</feature>
<feature type="compositionally biased region" description="Low complexity" evidence="1">
    <location>
        <begin position="112"/>
        <end position="124"/>
    </location>
</feature>
<evidence type="ECO:0000256" key="1">
    <source>
        <dbReference type="SAM" id="MobiDB-lite"/>
    </source>
</evidence>
<evidence type="ECO:0000313" key="2">
    <source>
        <dbReference type="Proteomes" id="UP001652581"/>
    </source>
</evidence>
<feature type="compositionally biased region" description="Low complexity" evidence="1">
    <location>
        <begin position="392"/>
        <end position="404"/>
    </location>
</feature>
<feature type="region of interest" description="Disordered" evidence="1">
    <location>
        <begin position="1"/>
        <end position="124"/>
    </location>
</feature>
<feature type="compositionally biased region" description="Basic and acidic residues" evidence="1">
    <location>
        <begin position="332"/>
        <end position="342"/>
    </location>
</feature>
<sequence>MKRGPRTPKKPAPANQRRAPPSLRPSLAGPATPGPLDSRTDPRACPSAPAGPLPAPSRRPLLPMPPPRHPYPAGRLLRPLLQTLSEGGKPSVPSARGAPAKAQLRRRAPVTLSQASSGSAKGSRARAGGLLLPLRSAVWSISLPEALEQVKGAGGARPAPAGNPLFSDSRGPICPGCPLCLPLRSTPWRAGPGLLGTPLRGRGGRRLPGKARRDRELEREAAGAGPLQPDRAGERPPYLPLRAPRNACCLARTRCLSVSLSLLPAFSFKIHQRVKSDRREASSLFCRLGAQQELLKDNAAPGTIPGVRQACPAGARTPGPSAGGSRPAGRPRSGERRSRAEASRGAAAGASARTAVDIRSPRENRVCGCERETGLPRSLAATRDPNPPQGTRLARGPRPGAREPGAPPPEGPLGDLSVPRSSPAAGVLTTGAHGSRRASGPDQVPHRCCTPTTQLCSPFPWVPGSMHLPQLAAWGAWG</sequence>
<name>A0ABM5BKD6_VICPA</name>